<dbReference type="AlphaFoldDB" id="A0A1M5PKL8"/>
<proteinExistence type="predicted"/>
<dbReference type="InterPro" id="IPR005135">
    <property type="entry name" value="Endo/exonuclease/phosphatase"/>
</dbReference>
<feature type="domain" description="Endonuclease/exonuclease/phosphatase" evidence="1">
    <location>
        <begin position="19"/>
        <end position="253"/>
    </location>
</feature>
<protein>
    <submittedName>
        <fullName evidence="2">Maltose 6'-phosphate phosphatase</fullName>
    </submittedName>
</protein>
<dbReference type="Pfam" id="PF03372">
    <property type="entry name" value="Exo_endo_phos"/>
    <property type="match status" value="1"/>
</dbReference>
<dbReference type="InterPro" id="IPR051916">
    <property type="entry name" value="GPI-anchor_lipid_remodeler"/>
</dbReference>
<dbReference type="GO" id="GO:0016020">
    <property type="term" value="C:membrane"/>
    <property type="evidence" value="ECO:0007669"/>
    <property type="project" value="GOC"/>
</dbReference>
<name>A0A1M5PKL8_9BACI</name>
<evidence type="ECO:0000259" key="1">
    <source>
        <dbReference type="Pfam" id="PF03372"/>
    </source>
</evidence>
<keyword evidence="3" id="KW-1185">Reference proteome</keyword>
<dbReference type="PANTHER" id="PTHR14859">
    <property type="entry name" value="CALCOFLUOR WHITE HYPERSENSITIVE PROTEIN PRECURSOR"/>
    <property type="match status" value="1"/>
</dbReference>
<evidence type="ECO:0000313" key="2">
    <source>
        <dbReference type="EMBL" id="SHH02334.1"/>
    </source>
</evidence>
<organism evidence="2 3">
    <name type="scientific">Virgibacillus chiguensis</name>
    <dbReference type="NCBI Taxonomy" id="411959"/>
    <lineage>
        <taxon>Bacteria</taxon>
        <taxon>Bacillati</taxon>
        <taxon>Bacillota</taxon>
        <taxon>Bacilli</taxon>
        <taxon>Bacillales</taxon>
        <taxon>Bacillaceae</taxon>
        <taxon>Virgibacillus</taxon>
    </lineage>
</organism>
<dbReference type="RefSeq" id="WP_073005929.1">
    <property type="nucleotide sequence ID" value="NZ_FQXD01000003.1"/>
</dbReference>
<dbReference type="GO" id="GO:0003824">
    <property type="term" value="F:catalytic activity"/>
    <property type="evidence" value="ECO:0007669"/>
    <property type="project" value="InterPro"/>
</dbReference>
<dbReference type="EMBL" id="FQXD01000003">
    <property type="protein sequence ID" value="SHH02334.1"/>
    <property type="molecule type" value="Genomic_DNA"/>
</dbReference>
<dbReference type="OrthoDB" id="9812537at2"/>
<dbReference type="InterPro" id="IPR036691">
    <property type="entry name" value="Endo/exonu/phosph_ase_sf"/>
</dbReference>
<sequence>MRLLTLNCHSWLEDSQLDKLSILAETIHHLSYDVIALQEVNQTITAKKVSKNMRADNFILLLQKELQALGSTYAFIWDYAHIAYDRFEEGVALLTKHKVVNGQSFFVSESEDTSYWKARKVVGMTIDINGKEVDFYSCHMGWWNDSVEPFKRQIDRLVKSVPKDRLHFLVGDFNNEASLENEGYDYVQHVGYYDTYQLAKEKDAGITVCGDIAGWQDSHTNKRIDYIFSSAKVEVIRSQVIFNGMNLPIISDHFGVDVTISI</sequence>
<dbReference type="CDD" id="cd09079">
    <property type="entry name" value="RgfB-like"/>
    <property type="match status" value="1"/>
</dbReference>
<dbReference type="GO" id="GO:0006506">
    <property type="term" value="P:GPI anchor biosynthetic process"/>
    <property type="evidence" value="ECO:0007669"/>
    <property type="project" value="TreeGrafter"/>
</dbReference>
<dbReference type="SUPFAM" id="SSF56219">
    <property type="entry name" value="DNase I-like"/>
    <property type="match status" value="1"/>
</dbReference>
<gene>
    <name evidence="2" type="ORF">SAMN05421807_103109</name>
</gene>
<dbReference type="Proteomes" id="UP000184079">
    <property type="component" value="Unassembled WGS sequence"/>
</dbReference>
<dbReference type="PANTHER" id="PTHR14859:SF0">
    <property type="entry name" value="ENDONUCLEASE_EXONUCLEASE_PHOSPHATASE FAMILY PROTEIN, EXPRESSED"/>
    <property type="match status" value="1"/>
</dbReference>
<evidence type="ECO:0000313" key="3">
    <source>
        <dbReference type="Proteomes" id="UP000184079"/>
    </source>
</evidence>
<reference evidence="3" key="1">
    <citation type="submission" date="2016-11" db="EMBL/GenBank/DDBJ databases">
        <authorList>
            <person name="Varghese N."/>
            <person name="Submissions S."/>
        </authorList>
    </citation>
    <scope>NUCLEOTIDE SEQUENCE [LARGE SCALE GENOMIC DNA]</scope>
    <source>
        <strain evidence="3">CGMCC 1.6496</strain>
    </source>
</reference>
<dbReference type="Gene3D" id="3.60.10.10">
    <property type="entry name" value="Endonuclease/exonuclease/phosphatase"/>
    <property type="match status" value="1"/>
</dbReference>
<accession>A0A1M5PKL8</accession>